<feature type="domain" description="Putative zinc-finger" evidence="2">
    <location>
        <begin position="3"/>
        <end position="37"/>
    </location>
</feature>
<dbReference type="InterPro" id="IPR027383">
    <property type="entry name" value="Znf_put"/>
</dbReference>
<proteinExistence type="predicted"/>
<gene>
    <name evidence="3" type="ORF">B1813_05315</name>
</gene>
<evidence type="ECO:0000313" key="4">
    <source>
        <dbReference type="Proteomes" id="UP000192591"/>
    </source>
</evidence>
<protein>
    <recommendedName>
        <fullName evidence="2">Putative zinc-finger domain-containing protein</fullName>
    </recommendedName>
</protein>
<evidence type="ECO:0000259" key="2">
    <source>
        <dbReference type="Pfam" id="PF13490"/>
    </source>
</evidence>
<evidence type="ECO:0000313" key="3">
    <source>
        <dbReference type="EMBL" id="OQO93934.1"/>
    </source>
</evidence>
<dbReference type="EMBL" id="MWIH01000003">
    <property type="protein sequence ID" value="OQO93934.1"/>
    <property type="molecule type" value="Genomic_DNA"/>
</dbReference>
<comment type="caution">
    <text evidence="3">The sequence shown here is derived from an EMBL/GenBank/DDBJ whole genome shotgun (WGS) entry which is preliminary data.</text>
</comment>
<name>A0A1V9AAH7_SACPI</name>
<accession>A0A1V9AAH7</accession>
<feature type="compositionally biased region" description="Basic residues" evidence="1">
    <location>
        <begin position="231"/>
        <end position="243"/>
    </location>
</feature>
<reference evidence="3 4" key="1">
    <citation type="submission" date="2017-02" db="EMBL/GenBank/DDBJ databases">
        <title>Draft genome of Saccharomonospora sp. 154.</title>
        <authorList>
            <person name="Alonso-Carmona G.S."/>
            <person name="De La Haba R."/>
            <person name="Vera-Gargallo B."/>
            <person name="Sandoval-Trujillo A.H."/>
            <person name="Ramirez-Duran N."/>
            <person name="Ventosa A."/>
        </authorList>
    </citation>
    <scope>NUCLEOTIDE SEQUENCE [LARGE SCALE GENOMIC DNA]</scope>
    <source>
        <strain evidence="3 4">LRS4.154</strain>
    </source>
</reference>
<dbReference type="Proteomes" id="UP000192591">
    <property type="component" value="Unassembled WGS sequence"/>
</dbReference>
<dbReference type="AlphaFoldDB" id="A0A1V9AAH7"/>
<dbReference type="STRING" id="1962155.B1813_05315"/>
<sequence>MDCSSFREALSARLDGEDEGLAPERVDRHLDGCASCRLWWERSTRLHRTMRLTEAPPVPDLSERIVTAAAPPRRERWAARVALAVVALAQSGLGVAQLLGVGAGHLAHSGQGAAHLGNESAAWNLAVGIGLLWASLRPASAGGQLPALTGFALVLAGVSAADLASGSVTTERVLTHGIMLAGLCLLFVVHRQSRTSGPAPTSESATPERVADDTARRLTLAHGRTAAPRDRLRRRPFARRRAA</sequence>
<feature type="region of interest" description="Disordered" evidence="1">
    <location>
        <begin position="195"/>
        <end position="243"/>
    </location>
</feature>
<organism evidence="3 4">
    <name type="scientific">Saccharomonospora piscinae</name>
    <dbReference type="NCBI Taxonomy" id="687388"/>
    <lineage>
        <taxon>Bacteria</taxon>
        <taxon>Bacillati</taxon>
        <taxon>Actinomycetota</taxon>
        <taxon>Actinomycetes</taxon>
        <taxon>Pseudonocardiales</taxon>
        <taxon>Pseudonocardiaceae</taxon>
        <taxon>Saccharomonospora</taxon>
    </lineage>
</organism>
<dbReference type="RefSeq" id="WP_081190852.1">
    <property type="nucleotide sequence ID" value="NZ_MWIH01000003.1"/>
</dbReference>
<dbReference type="Pfam" id="PF13490">
    <property type="entry name" value="zf-HC2"/>
    <property type="match status" value="1"/>
</dbReference>
<keyword evidence="4" id="KW-1185">Reference proteome</keyword>
<evidence type="ECO:0000256" key="1">
    <source>
        <dbReference type="SAM" id="MobiDB-lite"/>
    </source>
</evidence>
<feature type="compositionally biased region" description="Polar residues" evidence="1">
    <location>
        <begin position="195"/>
        <end position="205"/>
    </location>
</feature>